<organism evidence="2">
    <name type="scientific">Odontella aurita</name>
    <dbReference type="NCBI Taxonomy" id="265563"/>
    <lineage>
        <taxon>Eukaryota</taxon>
        <taxon>Sar</taxon>
        <taxon>Stramenopiles</taxon>
        <taxon>Ochrophyta</taxon>
        <taxon>Bacillariophyta</taxon>
        <taxon>Mediophyceae</taxon>
        <taxon>Biddulphiophycidae</taxon>
        <taxon>Eupodiscales</taxon>
        <taxon>Odontellaceae</taxon>
        <taxon>Odontella</taxon>
    </lineage>
</organism>
<evidence type="ECO:0000313" key="2">
    <source>
        <dbReference type="EMBL" id="CAE2219544.1"/>
    </source>
</evidence>
<protein>
    <submittedName>
        <fullName evidence="2">Uncharacterized protein</fullName>
    </submittedName>
</protein>
<gene>
    <name evidence="2" type="ORF">OAUR00152_LOCUS7797</name>
</gene>
<sequence length="121" mass="13553">MLLSIIYESDRDNSCIFIDGGEGGNELTYAVHQISTQDICSRDNHLISLKINILGSEHPIDQSRIQCSNNTHEHIIGRGLTMRERETLQRSHRSGSPPTQTPETCNSAFKTDFTSVQLKVP</sequence>
<accession>A0A7S4I5U9</accession>
<proteinExistence type="predicted"/>
<reference evidence="2" key="1">
    <citation type="submission" date="2021-01" db="EMBL/GenBank/DDBJ databases">
        <authorList>
            <person name="Corre E."/>
            <person name="Pelletier E."/>
            <person name="Niang G."/>
            <person name="Scheremetjew M."/>
            <person name="Finn R."/>
            <person name="Kale V."/>
            <person name="Holt S."/>
            <person name="Cochrane G."/>
            <person name="Meng A."/>
            <person name="Brown T."/>
            <person name="Cohen L."/>
        </authorList>
    </citation>
    <scope>NUCLEOTIDE SEQUENCE</scope>
    <source>
        <strain evidence="2">Isolate 1302-5</strain>
    </source>
</reference>
<name>A0A7S4I5U9_9STRA</name>
<feature type="region of interest" description="Disordered" evidence="1">
    <location>
        <begin position="85"/>
        <end position="108"/>
    </location>
</feature>
<dbReference type="AlphaFoldDB" id="A0A7S4I5U9"/>
<feature type="compositionally biased region" description="Polar residues" evidence="1">
    <location>
        <begin position="94"/>
        <end position="108"/>
    </location>
</feature>
<dbReference type="EMBL" id="HBKQ01011563">
    <property type="protein sequence ID" value="CAE2219544.1"/>
    <property type="molecule type" value="Transcribed_RNA"/>
</dbReference>
<evidence type="ECO:0000256" key="1">
    <source>
        <dbReference type="SAM" id="MobiDB-lite"/>
    </source>
</evidence>